<reference evidence="8" key="1">
    <citation type="submission" date="2016-06" db="EMBL/GenBank/DDBJ databases">
        <title>Complete genome sequence of Actinoalloteichus fjordicus DSM 46855 (=ADI127-17), type strain of the new species Actinoalloteichus fjordicus.</title>
        <authorList>
            <person name="Ruckert C."/>
            <person name="Nouioui I."/>
            <person name="Willmese J."/>
            <person name="van Wezel G."/>
            <person name="Klenk H.-P."/>
            <person name="Kalinowski J."/>
            <person name="Zotchev S.B."/>
        </authorList>
    </citation>
    <scope>NUCLEOTIDE SEQUENCE [LARGE SCALE GENOMIC DNA]</scope>
    <source>
        <strain evidence="8">ADI127-7</strain>
    </source>
</reference>
<evidence type="ECO:0000313" key="8">
    <source>
        <dbReference type="Proteomes" id="UP000185511"/>
    </source>
</evidence>
<evidence type="ECO:0000313" key="7">
    <source>
        <dbReference type="EMBL" id="APU13524.1"/>
    </source>
</evidence>
<dbReference type="PROSITE" id="PS51462">
    <property type="entry name" value="NUDIX"/>
    <property type="match status" value="1"/>
</dbReference>
<sequence>MIANTGADGRDRRRPTPIRWAGCGSSRPAGRASIASEAGVGGRCRATTDRTRPRVGVRMDVVENDSAATREVRVGSYAVCRQGDRILLARWVGRSGVRWTLPGGGLDHAEDPLDAVRREVEEETGYQVEVDALLGVNSQRRQVVRGGAPVDHHAFQVFYAVHIVGGELRHEVGGSTDQARWFDVAEVDALDCFELVGIALELDRRRPASGRLAAQPVSVRSGDG</sequence>
<dbReference type="InterPro" id="IPR020084">
    <property type="entry name" value="NUDIX_hydrolase_CS"/>
</dbReference>
<evidence type="ECO:0000256" key="1">
    <source>
        <dbReference type="ARBA" id="ARBA00001946"/>
    </source>
</evidence>
<dbReference type="EMBL" id="CP016076">
    <property type="protein sequence ID" value="APU13524.1"/>
    <property type="molecule type" value="Genomic_DNA"/>
</dbReference>
<evidence type="ECO:0000256" key="4">
    <source>
        <dbReference type="RuleBase" id="RU003476"/>
    </source>
</evidence>
<dbReference type="PANTHER" id="PTHR43046">
    <property type="entry name" value="GDP-MANNOSE MANNOSYL HYDROLASE"/>
    <property type="match status" value="1"/>
</dbReference>
<keyword evidence="8" id="KW-1185">Reference proteome</keyword>
<dbReference type="GO" id="GO:0016787">
    <property type="term" value="F:hydrolase activity"/>
    <property type="evidence" value="ECO:0007669"/>
    <property type="project" value="UniProtKB-KW"/>
</dbReference>
<evidence type="ECO:0000256" key="5">
    <source>
        <dbReference type="SAM" id="MobiDB-lite"/>
    </source>
</evidence>
<gene>
    <name evidence="7" type="ORF">UA74_07275</name>
</gene>
<dbReference type="Gene3D" id="3.90.79.10">
    <property type="entry name" value="Nucleoside Triphosphate Pyrophosphohydrolase"/>
    <property type="match status" value="1"/>
</dbReference>
<feature type="domain" description="Nudix hydrolase" evidence="6">
    <location>
        <begin position="69"/>
        <end position="204"/>
    </location>
</feature>
<dbReference type="PROSITE" id="PS00893">
    <property type="entry name" value="NUDIX_BOX"/>
    <property type="match status" value="1"/>
</dbReference>
<evidence type="ECO:0000259" key="6">
    <source>
        <dbReference type="PROSITE" id="PS51462"/>
    </source>
</evidence>
<comment type="cofactor">
    <cofactor evidence="1">
        <name>Mg(2+)</name>
        <dbReference type="ChEBI" id="CHEBI:18420"/>
    </cofactor>
</comment>
<dbReference type="AlphaFoldDB" id="A0AAC9LAU1"/>
<dbReference type="SUPFAM" id="SSF55811">
    <property type="entry name" value="Nudix"/>
    <property type="match status" value="1"/>
</dbReference>
<dbReference type="Proteomes" id="UP000185511">
    <property type="component" value="Chromosome"/>
</dbReference>
<keyword evidence="3 4" id="KW-0378">Hydrolase</keyword>
<evidence type="ECO:0000256" key="2">
    <source>
        <dbReference type="ARBA" id="ARBA00005582"/>
    </source>
</evidence>
<comment type="similarity">
    <text evidence="2 4">Belongs to the Nudix hydrolase family.</text>
</comment>
<dbReference type="InterPro" id="IPR020476">
    <property type="entry name" value="Nudix_hydrolase"/>
</dbReference>
<dbReference type="PRINTS" id="PR00502">
    <property type="entry name" value="NUDIXFAMILY"/>
</dbReference>
<dbReference type="InterPro" id="IPR015797">
    <property type="entry name" value="NUDIX_hydrolase-like_dom_sf"/>
</dbReference>
<organism evidence="7 8">
    <name type="scientific">Actinoalloteichus fjordicus</name>
    <dbReference type="NCBI Taxonomy" id="1612552"/>
    <lineage>
        <taxon>Bacteria</taxon>
        <taxon>Bacillati</taxon>
        <taxon>Actinomycetota</taxon>
        <taxon>Actinomycetes</taxon>
        <taxon>Pseudonocardiales</taxon>
        <taxon>Pseudonocardiaceae</taxon>
        <taxon>Actinoalloteichus</taxon>
    </lineage>
</organism>
<name>A0AAC9LAU1_9PSEU</name>
<feature type="region of interest" description="Disordered" evidence="5">
    <location>
        <begin position="1"/>
        <end position="36"/>
    </location>
</feature>
<accession>A0AAC9LAU1</accession>
<evidence type="ECO:0000256" key="3">
    <source>
        <dbReference type="ARBA" id="ARBA00022801"/>
    </source>
</evidence>
<protein>
    <submittedName>
        <fullName evidence="7">ADP-ribose pyrophosphatase</fullName>
    </submittedName>
</protein>
<proteinExistence type="inferred from homology"/>
<dbReference type="Pfam" id="PF00293">
    <property type="entry name" value="NUDIX"/>
    <property type="match status" value="1"/>
</dbReference>
<dbReference type="InterPro" id="IPR000086">
    <property type="entry name" value="NUDIX_hydrolase_dom"/>
</dbReference>
<dbReference type="PANTHER" id="PTHR43046:SF16">
    <property type="entry name" value="ADP-RIBOSE PYROPHOSPHATASE YJHB-RELATED"/>
    <property type="match status" value="1"/>
</dbReference>
<dbReference type="KEGG" id="acad:UA74_07275"/>